<evidence type="ECO:0000313" key="1">
    <source>
        <dbReference type="EMBL" id="GFN89232.1"/>
    </source>
</evidence>
<organism evidence="1 2">
    <name type="scientific">Plakobranchus ocellatus</name>
    <dbReference type="NCBI Taxonomy" id="259542"/>
    <lineage>
        <taxon>Eukaryota</taxon>
        <taxon>Metazoa</taxon>
        <taxon>Spiralia</taxon>
        <taxon>Lophotrochozoa</taxon>
        <taxon>Mollusca</taxon>
        <taxon>Gastropoda</taxon>
        <taxon>Heterobranchia</taxon>
        <taxon>Euthyneura</taxon>
        <taxon>Panpulmonata</taxon>
        <taxon>Sacoglossa</taxon>
        <taxon>Placobranchoidea</taxon>
        <taxon>Plakobranchidae</taxon>
        <taxon>Plakobranchus</taxon>
    </lineage>
</organism>
<proteinExistence type="predicted"/>
<keyword evidence="2" id="KW-1185">Reference proteome</keyword>
<dbReference type="AlphaFoldDB" id="A0AAV3Z3P7"/>
<protein>
    <submittedName>
        <fullName evidence="1">Uncharacterized protein</fullName>
    </submittedName>
</protein>
<gene>
    <name evidence="1" type="ORF">PoB_001573800</name>
</gene>
<sequence>MPRISNFASTFTKYNVAKSGAGFLIQYPDGILHLSVKGDTEKCIVKKGEFRSLWGFWIHQEVAFGWKYHRRSRHYASPTAVPALPWCPDGLTCASVQFFWVSQALKYKMILETMRLPFKQPESECDMCGNSRSRRPETTHGYKAVAADQQSLAEDKAKLV</sequence>
<reference evidence="1 2" key="1">
    <citation type="journal article" date="2021" name="Elife">
        <title>Chloroplast acquisition without the gene transfer in kleptoplastic sea slugs, Plakobranchus ocellatus.</title>
        <authorList>
            <person name="Maeda T."/>
            <person name="Takahashi S."/>
            <person name="Yoshida T."/>
            <person name="Shimamura S."/>
            <person name="Takaki Y."/>
            <person name="Nagai Y."/>
            <person name="Toyoda A."/>
            <person name="Suzuki Y."/>
            <person name="Arimoto A."/>
            <person name="Ishii H."/>
            <person name="Satoh N."/>
            <person name="Nishiyama T."/>
            <person name="Hasebe M."/>
            <person name="Maruyama T."/>
            <person name="Minagawa J."/>
            <person name="Obokata J."/>
            <person name="Shigenobu S."/>
        </authorList>
    </citation>
    <scope>NUCLEOTIDE SEQUENCE [LARGE SCALE GENOMIC DNA]</scope>
</reference>
<dbReference type="EMBL" id="BLXT01001916">
    <property type="protein sequence ID" value="GFN89232.1"/>
    <property type="molecule type" value="Genomic_DNA"/>
</dbReference>
<accession>A0AAV3Z3P7</accession>
<dbReference type="Proteomes" id="UP000735302">
    <property type="component" value="Unassembled WGS sequence"/>
</dbReference>
<name>A0AAV3Z3P7_9GAST</name>
<comment type="caution">
    <text evidence="1">The sequence shown here is derived from an EMBL/GenBank/DDBJ whole genome shotgun (WGS) entry which is preliminary data.</text>
</comment>
<evidence type="ECO:0000313" key="2">
    <source>
        <dbReference type="Proteomes" id="UP000735302"/>
    </source>
</evidence>